<reference evidence="1 2" key="1">
    <citation type="submission" date="2020-10" db="EMBL/GenBank/DDBJ databases">
        <title>Haloactinobacterium sp. RN3S43, a bacterium isolated from saline soil.</title>
        <authorList>
            <person name="Sun J.-Q."/>
        </authorList>
    </citation>
    <scope>NUCLEOTIDE SEQUENCE [LARGE SCALE GENOMIC DNA]</scope>
    <source>
        <strain evidence="1 2">RN3S43</strain>
    </source>
</reference>
<evidence type="ECO:0000313" key="1">
    <source>
        <dbReference type="EMBL" id="QOR69112.1"/>
    </source>
</evidence>
<sequence length="125" mass="13713">MTWRERLRRVVASQSEFDAGEEKVEAERQGTVPVAQCKARQRVCLSGVIRSVTYSPAGQAPELLAELYDGSGSVDLVWLGRREIPGIVPGCRLKVEGMLCRTAAGQPRPAIYNPSYQILPQRAAS</sequence>
<dbReference type="KEGG" id="halt:IM660_10230"/>
<protein>
    <submittedName>
        <fullName evidence="1">OB-fold nucleic acid binding domain-containing protein</fullName>
    </submittedName>
</protein>
<dbReference type="EMBL" id="CP063169">
    <property type="protein sequence ID" value="QOR69112.1"/>
    <property type="molecule type" value="Genomic_DNA"/>
</dbReference>
<dbReference type="Proteomes" id="UP000593758">
    <property type="component" value="Chromosome"/>
</dbReference>
<evidence type="ECO:0000313" key="2">
    <source>
        <dbReference type="Proteomes" id="UP000593758"/>
    </source>
</evidence>
<accession>A0A7M1SQN1</accession>
<name>A0A7M1SQN1_9MICO</name>
<dbReference type="AlphaFoldDB" id="A0A7M1SQN1"/>
<keyword evidence="2" id="KW-1185">Reference proteome</keyword>
<organism evidence="1 2">
    <name type="scientific">Ruania alkalisoli</name>
    <dbReference type="NCBI Taxonomy" id="2779775"/>
    <lineage>
        <taxon>Bacteria</taxon>
        <taxon>Bacillati</taxon>
        <taxon>Actinomycetota</taxon>
        <taxon>Actinomycetes</taxon>
        <taxon>Micrococcales</taxon>
        <taxon>Ruaniaceae</taxon>
        <taxon>Ruania</taxon>
    </lineage>
</organism>
<proteinExistence type="predicted"/>
<gene>
    <name evidence="1" type="ORF">IM660_10230</name>
</gene>
<dbReference type="RefSeq" id="WP_193495221.1">
    <property type="nucleotide sequence ID" value="NZ_CP063169.1"/>
</dbReference>